<evidence type="ECO:0000256" key="3">
    <source>
        <dbReference type="ARBA" id="ARBA00023157"/>
    </source>
</evidence>
<dbReference type="CDD" id="cd00063">
    <property type="entry name" value="FN3"/>
    <property type="match status" value="1"/>
</dbReference>
<keyword evidence="3" id="KW-1015">Disulfide bond</keyword>
<keyword evidence="1" id="KW-0245">EGF-like domain</keyword>
<dbReference type="Pfam" id="PF00041">
    <property type="entry name" value="fn3"/>
    <property type="match status" value="1"/>
</dbReference>
<evidence type="ECO:0000259" key="5">
    <source>
        <dbReference type="PROSITE" id="PS50853"/>
    </source>
</evidence>
<evidence type="ECO:0000256" key="2">
    <source>
        <dbReference type="ARBA" id="ARBA00022729"/>
    </source>
</evidence>
<dbReference type="AlphaFoldDB" id="A0A8C6KBY2"/>
<dbReference type="Gene3D" id="2.60.40.3210">
    <property type="entry name" value="Zona pellucida, ZP-N domain"/>
    <property type="match status" value="1"/>
</dbReference>
<dbReference type="PANTHER" id="PTHR14002:SF50">
    <property type="entry name" value="ALPHA-TECTORIN-LIKE-RELATED"/>
    <property type="match status" value="1"/>
</dbReference>
<proteinExistence type="predicted"/>
<sequence length="1086" mass="119059">MSTIEDLSMKMGGIVPFGQPEHFMFLITPLFTCMFVKLISLLDGKCVLAGKFCLPAFVICEEASNMLVLLLYLGSLIALSEEQLVSCAGKVCPLGFDCISVNGVLQCADPCYQNSVLNDAWRSVDNTNNNPVHCDQNINWDGWYRFYLGQADAHIPQKCVAEQRCGTHAPLWITEPHPTQMNQVVNRTVCSAWSGSCCLFPTHTIQVKLCSGYYVYKLGKPSVCYLAYCAEPNVLMPDGFRVSGQTQNSITLQWNKMNNVASYVLQFNGAETNINAPSGVGPVTYTVSPLAAGTTYTFTLYSVSDNIRSPGVQLVASTDAGAEVFTIATKFNISSCPITFYQKVYTNVYVNFTSDSLVFCFNGFYGLDTNNDCVFGPKPDSVKATFNITEHDSSLDKQVKEAVRTITSSMGCGVHFSTTCSSQKTDLNLLGFGNEAALYFTSTPNKSKLVANITVAGTYVESVTLESPSTGRFTDISGCRVSGVGILPNTTVFLPQTCTTVVCTANKSYTSTGCGNQQRCDGNGVCLNTTCTVTGPTVIDFNGHLGFVADRCAYSLMSDSKNNFKVLASFQERRRRDVSFLDSVTLQLDDPGVQIHLEQGGRVQINNTILNITSSVQRFQGVELFKDQTGVTATFSVAKRTTSVFFDGYTAQIQVQAPAGSSLKGLCSNSSDISNTKLPEYSSSSCGTQFDDPDDNTVNCDLMTERCNILKAAPFSSCNEDVDPTPYVNACKNTLCTYPSVDHLWCQFLWSYVRACSLDGNSVDDSWQSEAKCSSKAFCQDNTCKDHEFCGRKLSGEPGCLCRAVFASRYKESNSLGDRPVCKQKMGVIALVGCLLEEKGINYTSLHLKDPSCVGVLDKETHMVTFKFDENNICGTEILKNGSQTTYKNAIMNQRSSDVITRQDQIYINISCYDSQLETKAVTFKIKDRSVVQKITSGDLDYSLTMKAYTDRRRTQLVNPQTDVLLNQKIWVELKADGLDADLFAVVTDFCWITSQQSPNSYPKHDLIKSGCPVRDDETVQVRGNGEGTSNYFSFNMVEFTGISGDVYLHCTLQLCIKQESNCVPNCSGGRGRRRRSMGTGGGHGV</sequence>
<name>A0A8C6KBY2_NOTFU</name>
<protein>
    <submittedName>
        <fullName evidence="8">Alpha-tectorin-like</fullName>
    </submittedName>
</protein>
<evidence type="ECO:0000313" key="9">
    <source>
        <dbReference type="Proteomes" id="UP000694548"/>
    </source>
</evidence>
<evidence type="ECO:0000313" key="8">
    <source>
        <dbReference type="Ensembl" id="ENSNFUP00015003522.1"/>
    </source>
</evidence>
<dbReference type="SMART" id="SM00832">
    <property type="entry name" value="C8"/>
    <property type="match status" value="1"/>
</dbReference>
<feature type="domain" description="ZP" evidence="6">
    <location>
        <begin position="821"/>
        <end position="1074"/>
    </location>
</feature>
<dbReference type="Gene3D" id="2.60.40.4100">
    <property type="entry name" value="Zona pellucida, ZP-C domain"/>
    <property type="match status" value="1"/>
</dbReference>
<feature type="domain" description="Fibronectin type-III" evidence="5">
    <location>
        <begin position="236"/>
        <end position="322"/>
    </location>
</feature>
<evidence type="ECO:0000259" key="7">
    <source>
        <dbReference type="PROSITE" id="PS51233"/>
    </source>
</evidence>
<dbReference type="PANTHER" id="PTHR14002">
    <property type="entry name" value="ENDOGLIN/TGF-BETA RECEPTOR TYPE III"/>
    <property type="match status" value="1"/>
</dbReference>
<dbReference type="InterPro" id="IPR001507">
    <property type="entry name" value="ZP_dom"/>
</dbReference>
<dbReference type="InterPro" id="IPR001846">
    <property type="entry name" value="VWF_type-D"/>
</dbReference>
<dbReference type="InterPro" id="IPR042235">
    <property type="entry name" value="ZP-C_dom"/>
</dbReference>
<dbReference type="GeneTree" id="ENSGT00940000156038"/>
<dbReference type="InterPro" id="IPR003961">
    <property type="entry name" value="FN3_dom"/>
</dbReference>
<feature type="region of interest" description="Disordered" evidence="4">
    <location>
        <begin position="1067"/>
        <end position="1086"/>
    </location>
</feature>
<dbReference type="InterPro" id="IPR036116">
    <property type="entry name" value="FN3_sf"/>
</dbReference>
<dbReference type="Gene3D" id="2.60.40.10">
    <property type="entry name" value="Immunoglobulins"/>
    <property type="match status" value="1"/>
</dbReference>
<organism evidence="8 9">
    <name type="scientific">Nothobranchius furzeri</name>
    <name type="common">Turquoise killifish</name>
    <dbReference type="NCBI Taxonomy" id="105023"/>
    <lineage>
        <taxon>Eukaryota</taxon>
        <taxon>Metazoa</taxon>
        <taxon>Chordata</taxon>
        <taxon>Craniata</taxon>
        <taxon>Vertebrata</taxon>
        <taxon>Euteleostomi</taxon>
        <taxon>Actinopterygii</taxon>
        <taxon>Neopterygii</taxon>
        <taxon>Teleostei</taxon>
        <taxon>Neoteleostei</taxon>
        <taxon>Acanthomorphata</taxon>
        <taxon>Ovalentaria</taxon>
        <taxon>Atherinomorphae</taxon>
        <taxon>Cyprinodontiformes</taxon>
        <taxon>Nothobranchiidae</taxon>
        <taxon>Nothobranchius</taxon>
    </lineage>
</organism>
<gene>
    <name evidence="8" type="primary">LOC107376791</name>
</gene>
<dbReference type="Pfam" id="PF08742">
    <property type="entry name" value="C8"/>
    <property type="match status" value="1"/>
</dbReference>
<dbReference type="SUPFAM" id="SSF49265">
    <property type="entry name" value="Fibronectin type III"/>
    <property type="match status" value="1"/>
</dbReference>
<reference evidence="8" key="3">
    <citation type="submission" date="2025-09" db="UniProtKB">
        <authorList>
            <consortium name="Ensembl"/>
        </authorList>
    </citation>
    <scope>IDENTIFICATION</scope>
</reference>
<evidence type="ECO:0000256" key="1">
    <source>
        <dbReference type="ARBA" id="ARBA00022536"/>
    </source>
</evidence>
<dbReference type="Ensembl" id="ENSNFUT00015003734.1">
    <property type="protein sequence ID" value="ENSNFUP00015003522.1"/>
    <property type="gene ID" value="ENSNFUG00015001718.1"/>
</dbReference>
<dbReference type="PROSITE" id="PS51233">
    <property type="entry name" value="VWFD"/>
    <property type="match status" value="1"/>
</dbReference>
<dbReference type="InterPro" id="IPR014853">
    <property type="entry name" value="VWF/SSPO/ZAN-like_Cys-rich_dom"/>
</dbReference>
<keyword evidence="2" id="KW-0732">Signal</keyword>
<dbReference type="PROSITE" id="PS50853">
    <property type="entry name" value="FN3"/>
    <property type="match status" value="1"/>
</dbReference>
<dbReference type="PROSITE" id="PS51034">
    <property type="entry name" value="ZP_2"/>
    <property type="match status" value="1"/>
</dbReference>
<reference evidence="8" key="2">
    <citation type="submission" date="2025-08" db="UniProtKB">
        <authorList>
            <consortium name="Ensembl"/>
        </authorList>
    </citation>
    <scope>IDENTIFICATION</scope>
</reference>
<dbReference type="Proteomes" id="UP000694548">
    <property type="component" value="Chromosome sgr04"/>
</dbReference>
<dbReference type="Pfam" id="PF00100">
    <property type="entry name" value="Zona_pellucida"/>
    <property type="match status" value="1"/>
</dbReference>
<evidence type="ECO:0000256" key="4">
    <source>
        <dbReference type="SAM" id="MobiDB-lite"/>
    </source>
</evidence>
<dbReference type="SMART" id="SM00241">
    <property type="entry name" value="ZP"/>
    <property type="match status" value="1"/>
</dbReference>
<feature type="domain" description="VWFD" evidence="7">
    <location>
        <begin position="529"/>
        <end position="701"/>
    </location>
</feature>
<dbReference type="Pfam" id="PF23283">
    <property type="entry name" value="D8C_UMOD"/>
    <property type="match status" value="1"/>
</dbReference>
<dbReference type="SMART" id="SM00060">
    <property type="entry name" value="FN3"/>
    <property type="match status" value="1"/>
</dbReference>
<evidence type="ECO:0000259" key="6">
    <source>
        <dbReference type="PROSITE" id="PS51034"/>
    </source>
</evidence>
<dbReference type="InterPro" id="IPR057774">
    <property type="entry name" value="D8C_UMOD/GP2/OIT3-like"/>
</dbReference>
<reference evidence="8" key="1">
    <citation type="submission" date="2014-08" db="EMBL/GenBank/DDBJ databases">
        <authorList>
            <person name="Senf B."/>
            <person name="Petzold A."/>
            <person name="Downie B.R."/>
            <person name="Koch P."/>
            <person name="Platzer M."/>
        </authorList>
    </citation>
    <scope>NUCLEOTIDE SEQUENCE [LARGE SCALE GENOMIC DNA]</scope>
    <source>
        <strain evidence="8">GRZ</strain>
    </source>
</reference>
<accession>A0A8C6KBY2</accession>
<dbReference type="InterPro" id="IPR013783">
    <property type="entry name" value="Ig-like_fold"/>
</dbReference>
<keyword evidence="9" id="KW-1185">Reference proteome</keyword>
<dbReference type="InterPro" id="IPR055355">
    <property type="entry name" value="ZP-C"/>
</dbReference>